<dbReference type="Gene3D" id="3.10.20.90">
    <property type="entry name" value="Phosphatidylinositol 3-kinase Catalytic Subunit, Chain A, domain 1"/>
    <property type="match status" value="1"/>
</dbReference>
<reference evidence="2" key="1">
    <citation type="submission" date="2021-02" db="EMBL/GenBank/DDBJ databases">
        <title>First Annotated Genome of the Yellow-green Alga Tribonema minus.</title>
        <authorList>
            <person name="Mahan K.M."/>
        </authorList>
    </citation>
    <scope>NUCLEOTIDE SEQUENCE</scope>
    <source>
        <strain evidence="2">UTEX B ZZ1240</strain>
    </source>
</reference>
<dbReference type="Pfam" id="PF00240">
    <property type="entry name" value="ubiquitin"/>
    <property type="match status" value="1"/>
</dbReference>
<dbReference type="SUPFAM" id="SSF54236">
    <property type="entry name" value="Ubiquitin-like"/>
    <property type="match status" value="1"/>
</dbReference>
<dbReference type="SMART" id="SM00213">
    <property type="entry name" value="UBQ"/>
    <property type="match status" value="1"/>
</dbReference>
<evidence type="ECO:0000313" key="2">
    <source>
        <dbReference type="EMBL" id="KAG5181334.1"/>
    </source>
</evidence>
<evidence type="ECO:0000259" key="1">
    <source>
        <dbReference type="PROSITE" id="PS50053"/>
    </source>
</evidence>
<organism evidence="2 3">
    <name type="scientific">Tribonema minus</name>
    <dbReference type="NCBI Taxonomy" id="303371"/>
    <lineage>
        <taxon>Eukaryota</taxon>
        <taxon>Sar</taxon>
        <taxon>Stramenopiles</taxon>
        <taxon>Ochrophyta</taxon>
        <taxon>PX clade</taxon>
        <taxon>Xanthophyceae</taxon>
        <taxon>Tribonematales</taxon>
        <taxon>Tribonemataceae</taxon>
        <taxon>Tribonema</taxon>
    </lineage>
</organism>
<dbReference type="OrthoDB" id="428577at2759"/>
<dbReference type="InterPro" id="IPR029071">
    <property type="entry name" value="Ubiquitin-like_domsf"/>
</dbReference>
<protein>
    <recommendedName>
        <fullName evidence="1">Ubiquitin-like domain-containing protein</fullName>
    </recommendedName>
</protein>
<dbReference type="InterPro" id="IPR050158">
    <property type="entry name" value="Ubiquitin_ubiquitin-like"/>
</dbReference>
<evidence type="ECO:0000313" key="3">
    <source>
        <dbReference type="Proteomes" id="UP000664859"/>
    </source>
</evidence>
<dbReference type="EMBL" id="JAFCMP010000334">
    <property type="protein sequence ID" value="KAG5181334.1"/>
    <property type="molecule type" value="Genomic_DNA"/>
</dbReference>
<gene>
    <name evidence="2" type="ORF">JKP88DRAFT_157811</name>
</gene>
<feature type="non-terminal residue" evidence="2">
    <location>
        <position position="1"/>
    </location>
</feature>
<dbReference type="InterPro" id="IPR000626">
    <property type="entry name" value="Ubiquitin-like_dom"/>
</dbReference>
<name>A0A835YUN8_9STRA</name>
<comment type="caution">
    <text evidence="2">The sequence shown here is derived from an EMBL/GenBank/DDBJ whole genome shotgun (WGS) entry which is preliminary data.</text>
</comment>
<keyword evidence="3" id="KW-1185">Reference proteome</keyword>
<sequence>MPLDAQPLEPRHITALRHLHLRLRGDGQAVAVRPLKGLVPTLSVAPSDTVGDIARRLQEAAGLGYHIAFKTGTSKFLQDASTLADCYGEKLIPWESAVRLSALRADITLRFHTGNTITLRAIAARARVRELKQLIEQVEGIPPEEQRLLWCGRELEDGRCLRDYRVLPQLHEPTLHLALR</sequence>
<dbReference type="PANTHER" id="PTHR10666">
    <property type="entry name" value="UBIQUITIN"/>
    <property type="match status" value="1"/>
</dbReference>
<feature type="domain" description="Ubiquitin-like" evidence="1">
    <location>
        <begin position="105"/>
        <end position="166"/>
    </location>
</feature>
<accession>A0A835YUN8</accession>
<dbReference type="Proteomes" id="UP000664859">
    <property type="component" value="Unassembled WGS sequence"/>
</dbReference>
<dbReference type="AlphaFoldDB" id="A0A835YUN8"/>
<dbReference type="PROSITE" id="PS50053">
    <property type="entry name" value="UBIQUITIN_2"/>
    <property type="match status" value="1"/>
</dbReference>
<proteinExistence type="predicted"/>